<dbReference type="SUPFAM" id="SSF51735">
    <property type="entry name" value="NAD(P)-binding Rossmann-fold domains"/>
    <property type="match status" value="1"/>
</dbReference>
<keyword evidence="4" id="KW-1185">Reference proteome</keyword>
<dbReference type="GO" id="GO:0000166">
    <property type="term" value="F:nucleotide binding"/>
    <property type="evidence" value="ECO:0007669"/>
    <property type="project" value="InterPro"/>
</dbReference>
<name>A0A7G9LCB6_9FLAO</name>
<dbReference type="InterPro" id="IPR051450">
    <property type="entry name" value="Gfo/Idh/MocA_Oxidoreductases"/>
</dbReference>
<dbReference type="InterPro" id="IPR000683">
    <property type="entry name" value="Gfo/Idh/MocA-like_OxRdtase_N"/>
</dbReference>
<dbReference type="InterPro" id="IPR055170">
    <property type="entry name" value="GFO_IDH_MocA-like_dom"/>
</dbReference>
<proteinExistence type="predicted"/>
<dbReference type="SUPFAM" id="SSF55347">
    <property type="entry name" value="Glyceraldehyde-3-phosphate dehydrogenase-like, C-terminal domain"/>
    <property type="match status" value="1"/>
</dbReference>
<accession>A0A7G9LCB6</accession>
<protein>
    <submittedName>
        <fullName evidence="3">Gfo/Idh/MocA family oxidoreductase</fullName>
    </submittedName>
</protein>
<evidence type="ECO:0000259" key="2">
    <source>
        <dbReference type="Pfam" id="PF22725"/>
    </source>
</evidence>
<sequence>MSKKILIVGLGSIGQRHLRNLLSLGYKDICLVRRNAAVLKEFPDLKVYKSIREACENMSFNTVIIATPTANHYKDFLEISSFKIQNIYIEKPITHSVEEALKINEISNKLNLNVVVGYDLHFDLGLLKIKELLEENKVGKLCSFQVEVGQYLPDWRPHEDYRNGMSAKVALGGGVMLDLIHEFDYVNWLFGPIKYIFGKNKQISNLEIETEDVSMNIVETKQGVLGTISLDYLQKELSRTCKIVGDKGTIIWNYKECKVLWMTHGNLTWQEFEYSHIERNDRFINIIKTFMNADFKDLDVRLSTVNSAIKSLNMVINVKKSNIENKFIEL</sequence>
<feature type="domain" description="GFO/IDH/MocA-like oxidoreductase" evidence="2">
    <location>
        <begin position="127"/>
        <end position="250"/>
    </location>
</feature>
<evidence type="ECO:0000259" key="1">
    <source>
        <dbReference type="Pfam" id="PF01408"/>
    </source>
</evidence>
<dbReference type="Pfam" id="PF01408">
    <property type="entry name" value="GFO_IDH_MocA"/>
    <property type="match status" value="1"/>
</dbReference>
<dbReference type="EMBL" id="CP060695">
    <property type="protein sequence ID" value="QNM86265.1"/>
    <property type="molecule type" value="Genomic_DNA"/>
</dbReference>
<dbReference type="Gene3D" id="3.40.50.720">
    <property type="entry name" value="NAD(P)-binding Rossmann-like Domain"/>
    <property type="match status" value="1"/>
</dbReference>
<dbReference type="Proteomes" id="UP000515808">
    <property type="component" value="Chromosome"/>
</dbReference>
<dbReference type="Pfam" id="PF22725">
    <property type="entry name" value="GFO_IDH_MocA_C3"/>
    <property type="match status" value="1"/>
</dbReference>
<dbReference type="RefSeq" id="WP_187483147.1">
    <property type="nucleotide sequence ID" value="NZ_CP060695.1"/>
</dbReference>
<dbReference type="PANTHER" id="PTHR43377">
    <property type="entry name" value="BILIVERDIN REDUCTASE A"/>
    <property type="match status" value="1"/>
</dbReference>
<organism evidence="3 4">
    <name type="scientific">Polaribacter pectinis</name>
    <dbReference type="NCBI Taxonomy" id="2738844"/>
    <lineage>
        <taxon>Bacteria</taxon>
        <taxon>Pseudomonadati</taxon>
        <taxon>Bacteroidota</taxon>
        <taxon>Flavobacteriia</taxon>
        <taxon>Flavobacteriales</taxon>
        <taxon>Flavobacteriaceae</taxon>
    </lineage>
</organism>
<gene>
    <name evidence="3" type="ORF">H9W90_03855</name>
</gene>
<evidence type="ECO:0000313" key="4">
    <source>
        <dbReference type="Proteomes" id="UP000515808"/>
    </source>
</evidence>
<reference evidence="3 4" key="1">
    <citation type="submission" date="2020-08" db="EMBL/GenBank/DDBJ databases">
        <title>Polaribacter sp. L12M9 isolated from gut of the Korean scallop.</title>
        <authorList>
            <person name="Jeong Y.S."/>
        </authorList>
    </citation>
    <scope>NUCLEOTIDE SEQUENCE [LARGE SCALE GENOMIC DNA]</scope>
    <source>
        <strain evidence="3 4">L12M9</strain>
    </source>
</reference>
<dbReference type="AlphaFoldDB" id="A0A7G9LCB6"/>
<feature type="domain" description="Gfo/Idh/MocA-like oxidoreductase N-terminal" evidence="1">
    <location>
        <begin position="4"/>
        <end position="118"/>
    </location>
</feature>
<dbReference type="InterPro" id="IPR036291">
    <property type="entry name" value="NAD(P)-bd_dom_sf"/>
</dbReference>
<dbReference type="KEGG" id="ppec:H9W90_03855"/>
<dbReference type="PANTHER" id="PTHR43377:SF1">
    <property type="entry name" value="BILIVERDIN REDUCTASE A"/>
    <property type="match status" value="1"/>
</dbReference>
<dbReference type="Gene3D" id="3.30.360.10">
    <property type="entry name" value="Dihydrodipicolinate Reductase, domain 2"/>
    <property type="match status" value="1"/>
</dbReference>
<evidence type="ECO:0000313" key="3">
    <source>
        <dbReference type="EMBL" id="QNM86265.1"/>
    </source>
</evidence>